<protein>
    <recommendedName>
        <fullName evidence="4">DUF3313 domain-containing protein</fullName>
    </recommendedName>
</protein>
<gene>
    <name evidence="2" type="ORF">SAMN05421731_10927</name>
</gene>
<accession>A0A240EDE7</accession>
<dbReference type="AlphaFoldDB" id="A0A240EDE7"/>
<proteinExistence type="predicted"/>
<evidence type="ECO:0000313" key="2">
    <source>
        <dbReference type="EMBL" id="SNX46199.1"/>
    </source>
</evidence>
<sequence length="217" mass="24551">MKKFNQNLLVCMLTGLLTACATTKPIAYRHLASSPYLKENHNKKEYKEPYVYKTEVNWKSYNRAIIVPVEIYQGQDHQFTDLDKQQQQELAQYMQQKFEEALSNRFQMVSTLQPKTLVIKLVLTGATKTNTFLGPMTKFDLGGSLYNGVQSIRGKEGAFMGAVMYVVEIYDAKNQQLIEAKVVKQYPNSYNIGASFGALKAAKVGIEKGAEELAHDF</sequence>
<dbReference type="InterPro" id="IPR021747">
    <property type="entry name" value="DUF3313"/>
</dbReference>
<evidence type="ECO:0008006" key="4">
    <source>
        <dbReference type="Google" id="ProtNLM"/>
    </source>
</evidence>
<feature type="chain" id="PRO_5013303451" description="DUF3313 domain-containing protein" evidence="1">
    <location>
        <begin position="22"/>
        <end position="217"/>
    </location>
</feature>
<evidence type="ECO:0000313" key="3">
    <source>
        <dbReference type="Proteomes" id="UP000219042"/>
    </source>
</evidence>
<keyword evidence="3" id="KW-1185">Reference proteome</keyword>
<name>A0A240EDE7_9GAMM</name>
<reference evidence="3" key="1">
    <citation type="submission" date="2016-09" db="EMBL/GenBank/DDBJ databases">
        <authorList>
            <person name="Varghese N."/>
            <person name="Submissions S."/>
        </authorList>
    </citation>
    <scope>NUCLEOTIDE SEQUENCE [LARGE SCALE GENOMIC DNA]</scope>
    <source>
        <strain evidence="3">ANC 4466</strain>
    </source>
</reference>
<dbReference type="Proteomes" id="UP000219042">
    <property type="component" value="Unassembled WGS sequence"/>
</dbReference>
<evidence type="ECO:0000256" key="1">
    <source>
        <dbReference type="SAM" id="SignalP"/>
    </source>
</evidence>
<dbReference type="EMBL" id="OANT01000009">
    <property type="protein sequence ID" value="SNX46199.1"/>
    <property type="molecule type" value="Genomic_DNA"/>
</dbReference>
<dbReference type="PROSITE" id="PS51257">
    <property type="entry name" value="PROKAR_LIPOPROTEIN"/>
    <property type="match status" value="1"/>
</dbReference>
<dbReference type="RefSeq" id="WP_097079948.1">
    <property type="nucleotide sequence ID" value="NZ_BAABHT010000014.1"/>
</dbReference>
<dbReference type="OrthoDB" id="7585546at2"/>
<dbReference type="Pfam" id="PF11769">
    <property type="entry name" value="DUF3313"/>
    <property type="match status" value="1"/>
</dbReference>
<keyword evidence="1" id="KW-0732">Signal</keyword>
<feature type="signal peptide" evidence="1">
    <location>
        <begin position="1"/>
        <end position="21"/>
    </location>
</feature>
<organism evidence="2 3">
    <name type="scientific">Acinetobacter puyangensis</name>
    <dbReference type="NCBI Taxonomy" id="1096779"/>
    <lineage>
        <taxon>Bacteria</taxon>
        <taxon>Pseudomonadati</taxon>
        <taxon>Pseudomonadota</taxon>
        <taxon>Gammaproteobacteria</taxon>
        <taxon>Moraxellales</taxon>
        <taxon>Moraxellaceae</taxon>
        <taxon>Acinetobacter</taxon>
    </lineage>
</organism>